<dbReference type="EMBL" id="FODO01000012">
    <property type="protein sequence ID" value="SEO54785.1"/>
    <property type="molecule type" value="Genomic_DNA"/>
</dbReference>
<accession>A0A1H8QKL8</accession>
<dbReference type="Proteomes" id="UP000198814">
    <property type="component" value="Unassembled WGS sequence"/>
</dbReference>
<dbReference type="RefSeq" id="WP_090318953.1">
    <property type="nucleotide sequence ID" value="NZ_FNOE01000012.1"/>
</dbReference>
<evidence type="ECO:0000313" key="2">
    <source>
        <dbReference type="Proteomes" id="UP000198814"/>
    </source>
</evidence>
<organism evidence="1 2">
    <name type="scientific">Nitrosomonas oligotropha</name>
    <dbReference type="NCBI Taxonomy" id="42354"/>
    <lineage>
        <taxon>Bacteria</taxon>
        <taxon>Pseudomonadati</taxon>
        <taxon>Pseudomonadota</taxon>
        <taxon>Betaproteobacteria</taxon>
        <taxon>Nitrosomonadales</taxon>
        <taxon>Nitrosomonadaceae</taxon>
        <taxon>Nitrosomonas</taxon>
    </lineage>
</organism>
<gene>
    <name evidence="1" type="ORF">SAMN05216333_11223</name>
</gene>
<keyword evidence="2" id="KW-1185">Reference proteome</keyword>
<proteinExistence type="predicted"/>
<dbReference type="AlphaFoldDB" id="A0A1H8QKL8"/>
<reference evidence="2" key="1">
    <citation type="submission" date="2016-10" db="EMBL/GenBank/DDBJ databases">
        <authorList>
            <person name="Varghese N."/>
            <person name="Submissions S."/>
        </authorList>
    </citation>
    <scope>NUCLEOTIDE SEQUENCE [LARGE SCALE GENOMIC DNA]</scope>
    <source>
        <strain evidence="2">Nm76</strain>
    </source>
</reference>
<name>A0A1H8QKL8_9PROT</name>
<dbReference type="OrthoDB" id="8899365at2"/>
<protein>
    <submittedName>
        <fullName evidence="1">Uncharacterized protein</fullName>
    </submittedName>
</protein>
<sequence>MNIDRRLLSIIGRRFPAIYDVIPRGPQAIFVNRLSEVALNPQPLPPHELGAAIAREFIHAVWLANRLGSDPSAIFADLDDWCPTLPKLPKLPPWWPPIPEPDPDPHPEWFTDLHLGFAAQIAVAATKLEGTRAGELLNKAIDRSLESIDRQT</sequence>
<evidence type="ECO:0000313" key="1">
    <source>
        <dbReference type="EMBL" id="SEO54785.1"/>
    </source>
</evidence>